<evidence type="ECO:0000313" key="9">
    <source>
        <dbReference type="EMBL" id="MDQ1025180.1"/>
    </source>
</evidence>
<comment type="catalytic activity">
    <reaction evidence="6">
        <text>a beta-lactam + H2O = a substituted beta-amino acid</text>
        <dbReference type="Rhea" id="RHEA:20401"/>
        <dbReference type="ChEBI" id="CHEBI:15377"/>
        <dbReference type="ChEBI" id="CHEBI:35627"/>
        <dbReference type="ChEBI" id="CHEBI:140347"/>
        <dbReference type="EC" id="3.5.2.6"/>
    </reaction>
</comment>
<dbReference type="InterPro" id="IPR000871">
    <property type="entry name" value="Beta-lactam_class-A"/>
</dbReference>
<gene>
    <name evidence="9" type="ORF">QF035_002762</name>
</gene>
<feature type="region of interest" description="Disordered" evidence="7">
    <location>
        <begin position="1"/>
        <end position="34"/>
    </location>
</feature>
<dbReference type="InterPro" id="IPR045155">
    <property type="entry name" value="Beta-lactam_cat"/>
</dbReference>
<dbReference type="InterPro" id="IPR006311">
    <property type="entry name" value="TAT_signal"/>
</dbReference>
<evidence type="ECO:0000256" key="3">
    <source>
        <dbReference type="ARBA" id="ARBA00018879"/>
    </source>
</evidence>
<feature type="domain" description="Beta-lactamase class A catalytic" evidence="8">
    <location>
        <begin position="83"/>
        <end position="304"/>
    </location>
</feature>
<keyword evidence="5 6" id="KW-0046">Antibiotic resistance</keyword>
<accession>A0ABU0SNT3</accession>
<dbReference type="Pfam" id="PF13354">
    <property type="entry name" value="Beta-lactamase2"/>
    <property type="match status" value="1"/>
</dbReference>
<evidence type="ECO:0000256" key="5">
    <source>
        <dbReference type="ARBA" id="ARBA00023251"/>
    </source>
</evidence>
<evidence type="ECO:0000256" key="2">
    <source>
        <dbReference type="ARBA" id="ARBA00012865"/>
    </source>
</evidence>
<evidence type="ECO:0000256" key="1">
    <source>
        <dbReference type="ARBA" id="ARBA00009009"/>
    </source>
</evidence>
<reference evidence="9 10" key="1">
    <citation type="submission" date="2023-07" db="EMBL/GenBank/DDBJ databases">
        <title>Comparative genomics of wheat-associated soil bacteria to identify genetic determinants of phenazine resistance.</title>
        <authorList>
            <person name="Mouncey N."/>
        </authorList>
    </citation>
    <scope>NUCLEOTIDE SEQUENCE [LARGE SCALE GENOMIC DNA]</scope>
    <source>
        <strain evidence="9 10">V2I4</strain>
    </source>
</reference>
<dbReference type="InterPro" id="IPR012338">
    <property type="entry name" value="Beta-lactam/transpept-like"/>
</dbReference>
<dbReference type="PROSITE" id="PS51318">
    <property type="entry name" value="TAT"/>
    <property type="match status" value="1"/>
</dbReference>
<protein>
    <recommendedName>
        <fullName evidence="3 6">Beta-lactamase</fullName>
        <ecNumber evidence="2 6">3.5.2.6</ecNumber>
    </recommendedName>
</protein>
<dbReference type="PANTHER" id="PTHR35333:SF3">
    <property type="entry name" value="BETA-LACTAMASE-TYPE TRANSPEPTIDASE FOLD CONTAINING PROTEIN"/>
    <property type="match status" value="1"/>
</dbReference>
<dbReference type="Gene3D" id="3.40.710.10">
    <property type="entry name" value="DD-peptidase/beta-lactamase superfamily"/>
    <property type="match status" value="1"/>
</dbReference>
<dbReference type="EC" id="3.5.2.6" evidence="2 6"/>
<comment type="similarity">
    <text evidence="1 6">Belongs to the class-A beta-lactamase family.</text>
</comment>
<dbReference type="Proteomes" id="UP001230328">
    <property type="component" value="Unassembled WGS sequence"/>
</dbReference>
<dbReference type="GO" id="GO:0008800">
    <property type="term" value="F:beta-lactamase activity"/>
    <property type="evidence" value="ECO:0007669"/>
    <property type="project" value="UniProtKB-EC"/>
</dbReference>
<dbReference type="SUPFAM" id="SSF56601">
    <property type="entry name" value="beta-lactamase/transpeptidase-like"/>
    <property type="match status" value="1"/>
</dbReference>
<name>A0ABU0SNT3_9ACTN</name>
<evidence type="ECO:0000259" key="8">
    <source>
        <dbReference type="Pfam" id="PF13354"/>
    </source>
</evidence>
<evidence type="ECO:0000313" key="10">
    <source>
        <dbReference type="Proteomes" id="UP001230328"/>
    </source>
</evidence>
<dbReference type="PANTHER" id="PTHR35333">
    <property type="entry name" value="BETA-LACTAMASE"/>
    <property type="match status" value="1"/>
</dbReference>
<evidence type="ECO:0000256" key="6">
    <source>
        <dbReference type="RuleBase" id="RU361140"/>
    </source>
</evidence>
<sequence length="331" mass="34816">MDTTGSRSGPSSSSSTGSSSSFGPGSRAARFSSRPSRRTALALGAGAALAVAVPTAANASAPGGERLAGQLGDLEREYSARLGIFAHDTATGRTVAYRADERFPMCSVFKTLTAAAVLRDLDRDGEFLARRIRYTKEYVTASGYAPITGTDENVANGLTVEELCSAAVSQSDNGAANLLLRELGGPTAITRFARSTGDRITRLDRWEPELNSAEPWRKSDTTSPRAIGQTSARLVIGRALPAEDRERLTGWLIANTTNTERFRAGLPSDWTLADKTGGGSQYGVANDVGVVWPPGRPPLVLSVLSTKYAADGPQENPLVARAAALVAAELT</sequence>
<dbReference type="PRINTS" id="PR00118">
    <property type="entry name" value="BLACTAMASEA"/>
</dbReference>
<keyword evidence="10" id="KW-1185">Reference proteome</keyword>
<evidence type="ECO:0000256" key="7">
    <source>
        <dbReference type="SAM" id="MobiDB-lite"/>
    </source>
</evidence>
<dbReference type="EMBL" id="JAUSZI010000002">
    <property type="protein sequence ID" value="MDQ1025180.1"/>
    <property type="molecule type" value="Genomic_DNA"/>
</dbReference>
<dbReference type="PROSITE" id="PS00146">
    <property type="entry name" value="BETA_LACTAMASE_A"/>
    <property type="match status" value="1"/>
</dbReference>
<dbReference type="InterPro" id="IPR023650">
    <property type="entry name" value="Beta-lactam_class-A_AS"/>
</dbReference>
<dbReference type="NCBIfam" id="NF033103">
    <property type="entry name" value="bla_class_A"/>
    <property type="match status" value="1"/>
</dbReference>
<proteinExistence type="inferred from homology"/>
<organism evidence="9 10">
    <name type="scientific">Streptomyces umbrinus</name>
    <dbReference type="NCBI Taxonomy" id="67370"/>
    <lineage>
        <taxon>Bacteria</taxon>
        <taxon>Bacillati</taxon>
        <taxon>Actinomycetota</taxon>
        <taxon>Actinomycetes</taxon>
        <taxon>Kitasatosporales</taxon>
        <taxon>Streptomycetaceae</taxon>
        <taxon>Streptomyces</taxon>
        <taxon>Streptomyces phaeochromogenes group</taxon>
    </lineage>
</organism>
<comment type="caution">
    <text evidence="9">The sequence shown here is derived from an EMBL/GenBank/DDBJ whole genome shotgun (WGS) entry which is preliminary data.</text>
</comment>
<keyword evidence="4 6" id="KW-0378">Hydrolase</keyword>
<evidence type="ECO:0000256" key="4">
    <source>
        <dbReference type="ARBA" id="ARBA00022801"/>
    </source>
</evidence>